<keyword evidence="4" id="KW-0344">Guanine-nucleotide releasing factor</keyword>
<dbReference type="GO" id="GO:0008270">
    <property type="term" value="F:zinc ion binding"/>
    <property type="evidence" value="ECO:0007669"/>
    <property type="project" value="UniProtKB-KW"/>
</dbReference>
<dbReference type="EMBL" id="JAFJMO010000529">
    <property type="protein sequence ID" value="KAJ8247222.1"/>
    <property type="molecule type" value="Genomic_DNA"/>
</dbReference>
<keyword evidence="12" id="KW-1185">Reference proteome</keyword>
<name>A0A9Q1HMA5_CONCO</name>
<feature type="domain" description="DH" evidence="10">
    <location>
        <begin position="189"/>
        <end position="340"/>
    </location>
</feature>
<keyword evidence="6" id="KW-0863">Zinc-finger</keyword>
<evidence type="ECO:0000256" key="4">
    <source>
        <dbReference type="ARBA" id="ARBA00022658"/>
    </source>
</evidence>
<dbReference type="GO" id="GO:0035023">
    <property type="term" value="P:regulation of Rho protein signal transduction"/>
    <property type="evidence" value="ECO:0007669"/>
    <property type="project" value="TreeGrafter"/>
</dbReference>
<keyword evidence="7" id="KW-0862">Zinc</keyword>
<dbReference type="GO" id="GO:0005085">
    <property type="term" value="F:guanyl-nucleotide exchange factor activity"/>
    <property type="evidence" value="ECO:0007669"/>
    <property type="project" value="UniProtKB-KW"/>
</dbReference>
<evidence type="ECO:0000259" key="10">
    <source>
        <dbReference type="PROSITE" id="PS50010"/>
    </source>
</evidence>
<proteinExistence type="predicted"/>
<dbReference type="Proteomes" id="UP001152803">
    <property type="component" value="Unassembled WGS sequence"/>
</dbReference>
<dbReference type="AlphaFoldDB" id="A0A9Q1HMA5"/>
<gene>
    <name evidence="11" type="ORF">COCON_G00234530</name>
</gene>
<dbReference type="InterPro" id="IPR051632">
    <property type="entry name" value="Rho_GEF"/>
</dbReference>
<keyword evidence="3" id="KW-0597">Phosphoprotein</keyword>
<comment type="caution">
    <text evidence="11">The sequence shown here is derived from an EMBL/GenBank/DDBJ whole genome shotgun (WGS) entry which is preliminary data.</text>
</comment>
<evidence type="ECO:0000256" key="9">
    <source>
        <dbReference type="SAM" id="MobiDB-lite"/>
    </source>
</evidence>
<dbReference type="Gene3D" id="1.20.900.10">
    <property type="entry name" value="Dbl homology (DH) domain"/>
    <property type="match status" value="1"/>
</dbReference>
<dbReference type="OrthoDB" id="28045at2759"/>
<evidence type="ECO:0000256" key="5">
    <source>
        <dbReference type="ARBA" id="ARBA00022723"/>
    </source>
</evidence>
<dbReference type="InterPro" id="IPR000219">
    <property type="entry name" value="DH_dom"/>
</dbReference>
<evidence type="ECO:0000313" key="12">
    <source>
        <dbReference type="Proteomes" id="UP001152803"/>
    </source>
</evidence>
<keyword evidence="2" id="KW-0963">Cytoplasm</keyword>
<dbReference type="PANTHER" id="PTHR13944">
    <property type="entry name" value="AGAP007712-PA"/>
    <property type="match status" value="1"/>
</dbReference>
<dbReference type="PANTHER" id="PTHR13944:SF23">
    <property type="entry name" value="RHO GUANINE NUCLEOTIDE EXCHANGE FACTOR 18"/>
    <property type="match status" value="1"/>
</dbReference>
<feature type="region of interest" description="Disordered" evidence="9">
    <location>
        <begin position="65"/>
        <end position="121"/>
    </location>
</feature>
<evidence type="ECO:0000256" key="7">
    <source>
        <dbReference type="ARBA" id="ARBA00022833"/>
    </source>
</evidence>
<protein>
    <recommendedName>
        <fullName evidence="10">DH domain-containing protein</fullName>
    </recommendedName>
</protein>
<dbReference type="CDD" id="cd00160">
    <property type="entry name" value="RhoGEF"/>
    <property type="match status" value="1"/>
</dbReference>
<feature type="compositionally biased region" description="Polar residues" evidence="9">
    <location>
        <begin position="89"/>
        <end position="114"/>
    </location>
</feature>
<keyword evidence="8" id="KW-0175">Coiled coil</keyword>
<evidence type="ECO:0000313" key="11">
    <source>
        <dbReference type="EMBL" id="KAJ8247222.1"/>
    </source>
</evidence>
<evidence type="ECO:0000256" key="8">
    <source>
        <dbReference type="ARBA" id="ARBA00023054"/>
    </source>
</evidence>
<evidence type="ECO:0000256" key="1">
    <source>
        <dbReference type="ARBA" id="ARBA00004496"/>
    </source>
</evidence>
<evidence type="ECO:0000256" key="3">
    <source>
        <dbReference type="ARBA" id="ARBA00022553"/>
    </source>
</evidence>
<reference evidence="11" key="1">
    <citation type="journal article" date="2023" name="Science">
        <title>Genome structures resolve the early diversification of teleost fishes.</title>
        <authorList>
            <person name="Parey E."/>
            <person name="Louis A."/>
            <person name="Montfort J."/>
            <person name="Bouchez O."/>
            <person name="Roques C."/>
            <person name="Iampietro C."/>
            <person name="Lluch J."/>
            <person name="Castinel A."/>
            <person name="Donnadieu C."/>
            <person name="Desvignes T."/>
            <person name="Floi Bucao C."/>
            <person name="Jouanno E."/>
            <person name="Wen M."/>
            <person name="Mejri S."/>
            <person name="Dirks R."/>
            <person name="Jansen H."/>
            <person name="Henkel C."/>
            <person name="Chen W.J."/>
            <person name="Zahm M."/>
            <person name="Cabau C."/>
            <person name="Klopp C."/>
            <person name="Thompson A.W."/>
            <person name="Robinson-Rechavi M."/>
            <person name="Braasch I."/>
            <person name="Lecointre G."/>
            <person name="Bobe J."/>
            <person name="Postlethwait J.H."/>
            <person name="Berthelot C."/>
            <person name="Roest Crollius H."/>
            <person name="Guiguen Y."/>
        </authorList>
    </citation>
    <scope>NUCLEOTIDE SEQUENCE</scope>
    <source>
        <strain evidence="11">Concon-B</strain>
    </source>
</reference>
<dbReference type="InterPro" id="IPR035899">
    <property type="entry name" value="DBL_dom_sf"/>
</dbReference>
<evidence type="ECO:0000256" key="6">
    <source>
        <dbReference type="ARBA" id="ARBA00022771"/>
    </source>
</evidence>
<feature type="non-terminal residue" evidence="11">
    <location>
        <position position="1"/>
    </location>
</feature>
<dbReference type="SUPFAM" id="SSF48065">
    <property type="entry name" value="DBL homology domain (DH-domain)"/>
    <property type="match status" value="1"/>
</dbReference>
<dbReference type="GO" id="GO:0005737">
    <property type="term" value="C:cytoplasm"/>
    <property type="evidence" value="ECO:0007669"/>
    <property type="project" value="UniProtKB-SubCell"/>
</dbReference>
<accession>A0A9Q1HMA5</accession>
<dbReference type="SMART" id="SM00325">
    <property type="entry name" value="RhoGEF"/>
    <property type="match status" value="1"/>
</dbReference>
<comment type="subcellular location">
    <subcellularLocation>
        <location evidence="1">Cytoplasm</location>
    </subcellularLocation>
</comment>
<keyword evidence="5" id="KW-0479">Metal-binding</keyword>
<dbReference type="PROSITE" id="PS50010">
    <property type="entry name" value="DH_2"/>
    <property type="match status" value="1"/>
</dbReference>
<dbReference type="GO" id="GO:0005886">
    <property type="term" value="C:plasma membrane"/>
    <property type="evidence" value="ECO:0007669"/>
    <property type="project" value="TreeGrafter"/>
</dbReference>
<feature type="non-terminal residue" evidence="11">
    <location>
        <position position="340"/>
    </location>
</feature>
<organism evidence="11 12">
    <name type="scientific">Conger conger</name>
    <name type="common">Conger eel</name>
    <name type="synonym">Muraena conger</name>
    <dbReference type="NCBI Taxonomy" id="82655"/>
    <lineage>
        <taxon>Eukaryota</taxon>
        <taxon>Metazoa</taxon>
        <taxon>Chordata</taxon>
        <taxon>Craniata</taxon>
        <taxon>Vertebrata</taxon>
        <taxon>Euteleostomi</taxon>
        <taxon>Actinopterygii</taxon>
        <taxon>Neopterygii</taxon>
        <taxon>Teleostei</taxon>
        <taxon>Anguilliformes</taxon>
        <taxon>Congridae</taxon>
        <taxon>Conger</taxon>
    </lineage>
</organism>
<evidence type="ECO:0000256" key="2">
    <source>
        <dbReference type="ARBA" id="ARBA00022490"/>
    </source>
</evidence>
<dbReference type="Pfam" id="PF00621">
    <property type="entry name" value="RhoGEF"/>
    <property type="match status" value="1"/>
</dbReference>
<sequence>KIELNPCSPPSSDCDVNVHKNCRTLLAECSNSSNINRKSKLRNSLPRNTGLVQSTVQQYNQAFRDPRRASSSCLPAIDGPSSAPRGTGMTITPRATNQPANSASTIRHNKSSGSIAGAMDEPDAMRVKPSLDDTVSLASSTAESVIGEDAHYASLKAELESDAQDLEAESWSLAVDQEFMKKHPKEAVKRQDIIYELMQTEMHHVRTLKVMLGVYAHEMRERLQLEERRVERIFPQLENLLENHRLFLSRLKERRRESLQPGSERNYAIQRLGDVLCSQFSGENGDRIKESYADFCSRHHEAANHYKELQQNNKKFQSLMRTVRNLPIVRRLGVPECILL</sequence>
<dbReference type="FunFam" id="1.20.900.10:FF:000004">
    <property type="entry name" value="Rho guanine nucleotide exchange factor 2"/>
    <property type="match status" value="1"/>
</dbReference>